<dbReference type="PANTHER" id="PTHR43760:SF1">
    <property type="entry name" value="ENDORIBONUCLEASE L-PSP_CHORISMATE MUTASE-LIKE DOMAIN-CONTAINING PROTEIN"/>
    <property type="match status" value="1"/>
</dbReference>
<dbReference type="CDD" id="cd02199">
    <property type="entry name" value="YjgF_YER057c_UK114_like_1"/>
    <property type="match status" value="1"/>
</dbReference>
<dbReference type="SUPFAM" id="SSF55298">
    <property type="entry name" value="YjgF-like"/>
    <property type="match status" value="1"/>
</dbReference>
<feature type="domain" description="Endoribonuclease L-PSP/chorismate mutase-like" evidence="1">
    <location>
        <begin position="39"/>
        <end position="154"/>
    </location>
</feature>
<keyword evidence="3" id="KW-1185">Reference proteome</keyword>
<dbReference type="EMBL" id="BAABHJ010000038">
    <property type="protein sequence ID" value="GAA4616942.1"/>
    <property type="molecule type" value="Genomic_DNA"/>
</dbReference>
<dbReference type="InterPro" id="IPR013813">
    <property type="entry name" value="Endoribo_LPSP/chorism_mut-like"/>
</dbReference>
<reference evidence="3" key="1">
    <citation type="journal article" date="2019" name="Int. J. Syst. Evol. Microbiol.">
        <title>The Global Catalogue of Microorganisms (GCM) 10K type strain sequencing project: providing services to taxonomists for standard genome sequencing and annotation.</title>
        <authorList>
            <consortium name="The Broad Institute Genomics Platform"/>
            <consortium name="The Broad Institute Genome Sequencing Center for Infectious Disease"/>
            <person name="Wu L."/>
            <person name="Ma J."/>
        </authorList>
    </citation>
    <scope>NUCLEOTIDE SEQUENCE [LARGE SCALE GENOMIC DNA]</scope>
    <source>
        <strain evidence="3">JCM 17938</strain>
    </source>
</reference>
<organism evidence="2 3">
    <name type="scientific">Actinoallomurus liliacearum</name>
    <dbReference type="NCBI Taxonomy" id="1080073"/>
    <lineage>
        <taxon>Bacteria</taxon>
        <taxon>Bacillati</taxon>
        <taxon>Actinomycetota</taxon>
        <taxon>Actinomycetes</taxon>
        <taxon>Streptosporangiales</taxon>
        <taxon>Thermomonosporaceae</taxon>
        <taxon>Actinoallomurus</taxon>
    </lineage>
</organism>
<proteinExistence type="predicted"/>
<protein>
    <submittedName>
        <fullName evidence="2">RidA family protein</fullName>
    </submittedName>
</protein>
<dbReference type="PANTHER" id="PTHR43760">
    <property type="entry name" value="ENDORIBONUCLEASE-RELATED"/>
    <property type="match status" value="1"/>
</dbReference>
<dbReference type="Proteomes" id="UP001500212">
    <property type="component" value="Unassembled WGS sequence"/>
</dbReference>
<comment type="caution">
    <text evidence="2">The sequence shown here is derived from an EMBL/GenBank/DDBJ whole genome shotgun (WGS) entry which is preliminary data.</text>
</comment>
<dbReference type="Gene3D" id="3.30.1330.40">
    <property type="entry name" value="RutC-like"/>
    <property type="match status" value="1"/>
</dbReference>
<sequence>MPFHSATLPGVDLIEERLSELGETLPAPIAAPPGVALRLEFVTAVGSLAYLSGHGPANGPRRLARGKVGADLTVEEGRAAARQCALAALASLKREFGELTRVRRWIKVTGYVNCVPGFEQTPAVVNGFSDLIYDLWGDAGRHARSAIGVCALPFAVPVEVEAVVELA</sequence>
<dbReference type="Pfam" id="PF14588">
    <property type="entry name" value="YjgF_endoribonc"/>
    <property type="match status" value="1"/>
</dbReference>
<evidence type="ECO:0000259" key="1">
    <source>
        <dbReference type="Pfam" id="PF14588"/>
    </source>
</evidence>
<evidence type="ECO:0000313" key="3">
    <source>
        <dbReference type="Proteomes" id="UP001500212"/>
    </source>
</evidence>
<gene>
    <name evidence="2" type="ORF">GCM10023195_75450</name>
</gene>
<name>A0ABP8TYS1_9ACTN</name>
<accession>A0ABP8TYS1</accession>
<evidence type="ECO:0000313" key="2">
    <source>
        <dbReference type="EMBL" id="GAA4616942.1"/>
    </source>
</evidence>
<dbReference type="InterPro" id="IPR035959">
    <property type="entry name" value="RutC-like_sf"/>
</dbReference>